<organism evidence="5 6">
    <name type="scientific">Cymbomonas tetramitiformis</name>
    <dbReference type="NCBI Taxonomy" id="36881"/>
    <lineage>
        <taxon>Eukaryota</taxon>
        <taxon>Viridiplantae</taxon>
        <taxon>Chlorophyta</taxon>
        <taxon>Pyramimonadophyceae</taxon>
        <taxon>Pyramimonadales</taxon>
        <taxon>Pyramimonadaceae</taxon>
        <taxon>Cymbomonas</taxon>
    </lineage>
</organism>
<evidence type="ECO:0000256" key="2">
    <source>
        <dbReference type="ARBA" id="ARBA00022679"/>
    </source>
</evidence>
<evidence type="ECO:0000259" key="4">
    <source>
        <dbReference type="Pfam" id="PF00685"/>
    </source>
</evidence>
<evidence type="ECO:0000256" key="3">
    <source>
        <dbReference type="RuleBase" id="RU361155"/>
    </source>
</evidence>
<keyword evidence="2 3" id="KW-0808">Transferase</keyword>
<dbReference type="InterPro" id="IPR027417">
    <property type="entry name" value="P-loop_NTPase"/>
</dbReference>
<comment type="caution">
    <text evidence="5">The sequence shown here is derived from an EMBL/GenBank/DDBJ whole genome shotgun (WGS) entry which is preliminary data.</text>
</comment>
<dbReference type="EMBL" id="LGRX02030514">
    <property type="protein sequence ID" value="KAK3245585.1"/>
    <property type="molecule type" value="Genomic_DNA"/>
</dbReference>
<reference evidence="5 6" key="1">
    <citation type="journal article" date="2015" name="Genome Biol. Evol.">
        <title>Comparative Genomics of a Bacterivorous Green Alga Reveals Evolutionary Causalities and Consequences of Phago-Mixotrophic Mode of Nutrition.</title>
        <authorList>
            <person name="Burns J.A."/>
            <person name="Paasch A."/>
            <person name="Narechania A."/>
            <person name="Kim E."/>
        </authorList>
    </citation>
    <scope>NUCLEOTIDE SEQUENCE [LARGE SCALE GENOMIC DNA]</scope>
    <source>
        <strain evidence="5 6">PLY_AMNH</strain>
    </source>
</reference>
<protein>
    <recommendedName>
        <fullName evidence="3">Sulfotransferase</fullName>
        <ecNumber evidence="3">2.8.2.-</ecNumber>
    </recommendedName>
</protein>
<dbReference type="AlphaFoldDB" id="A0AAE0C136"/>
<evidence type="ECO:0000313" key="6">
    <source>
        <dbReference type="Proteomes" id="UP001190700"/>
    </source>
</evidence>
<name>A0AAE0C136_9CHLO</name>
<dbReference type="Pfam" id="PF00685">
    <property type="entry name" value="Sulfotransfer_1"/>
    <property type="match status" value="1"/>
</dbReference>
<proteinExistence type="inferred from homology"/>
<dbReference type="EC" id="2.8.2.-" evidence="3"/>
<dbReference type="PANTHER" id="PTHR11783">
    <property type="entry name" value="SULFOTRANSFERASE SULT"/>
    <property type="match status" value="1"/>
</dbReference>
<dbReference type="GO" id="GO:0008146">
    <property type="term" value="F:sulfotransferase activity"/>
    <property type="evidence" value="ECO:0007669"/>
    <property type="project" value="InterPro"/>
</dbReference>
<dbReference type="InterPro" id="IPR000863">
    <property type="entry name" value="Sulfotransferase_dom"/>
</dbReference>
<accession>A0AAE0C136</accession>
<comment type="similarity">
    <text evidence="1 3">Belongs to the sulfotransferase 1 family.</text>
</comment>
<dbReference type="SUPFAM" id="SSF52540">
    <property type="entry name" value="P-loop containing nucleoside triphosphate hydrolases"/>
    <property type="match status" value="1"/>
</dbReference>
<evidence type="ECO:0000313" key="5">
    <source>
        <dbReference type="EMBL" id="KAK3245585.1"/>
    </source>
</evidence>
<dbReference type="Proteomes" id="UP001190700">
    <property type="component" value="Unassembled WGS sequence"/>
</dbReference>
<sequence>MPAEALTGSPCMQNMKAKLSKFETEEGRLKGLAVKTRPDDVFIVTTPKAGTTWMQQICHQLRCLAASGDVQGMKFEEISDVIPFIELAGDLGIDLEAEQVAQPRMFKTHCWREHCPKGAKYIIVVRDPIDVAVSFYKFFEGWFFEPGELDISEFVQDFILKRGKPSSQMENASYWEHLLSWWPHRHVGALTGWPPNPTLPSFVFTSPSSRHSSKEVADPFCSLTYVNSAPT</sequence>
<dbReference type="Gene3D" id="3.40.50.300">
    <property type="entry name" value="P-loop containing nucleotide triphosphate hydrolases"/>
    <property type="match status" value="1"/>
</dbReference>
<keyword evidence="6" id="KW-1185">Reference proteome</keyword>
<gene>
    <name evidence="5" type="ORF">CYMTET_44848</name>
</gene>
<feature type="domain" description="Sulfotransferase" evidence="4">
    <location>
        <begin position="38"/>
        <end position="186"/>
    </location>
</feature>
<evidence type="ECO:0000256" key="1">
    <source>
        <dbReference type="ARBA" id="ARBA00005771"/>
    </source>
</evidence>